<dbReference type="AlphaFoldDB" id="A0ABD7IR85"/>
<proteinExistence type="predicted"/>
<sequence length="218" mass="24409">MNSLYEVNGQAITRFLKHYFLVIFLSGLLLGLIGVFASLKIQGIKYSATSSLVQNDNNYTLVQSYTQYVQSDKFNKYMKDEIKNSKWNSKNYRDDYSISFATSGSTSPFFTLTAVSENEKYSEFLISAATGVFVKHIGQYFSGANVSVVNVKKNATTYKLKSRLFKVGIIGFIIGALVVFLIALRKMLFSGVIKDETFISDVYGVKLLGSFDPTQKSK</sequence>
<reference evidence="2 3" key="1">
    <citation type="submission" date="2018-10" db="EMBL/GenBank/DDBJ databases">
        <title>Genome sequences of five Lactobacillus pentosus strains isolated from brines of traditionally fermented spanish-style green table olives and differences between them.</title>
        <authorList>
            <person name="Jimenez Diaz R."/>
        </authorList>
    </citation>
    <scope>NUCLEOTIDE SEQUENCE [LARGE SCALE GENOMIC DNA]</scope>
    <source>
        <strain evidence="2 3">IG10</strain>
    </source>
</reference>
<protein>
    <recommendedName>
        <fullName evidence="4">Capsular polysaccharide biosynthesis protein CpsC</fullName>
    </recommendedName>
</protein>
<evidence type="ECO:0008006" key="4">
    <source>
        <dbReference type="Google" id="ProtNLM"/>
    </source>
</evidence>
<keyword evidence="1" id="KW-1133">Transmembrane helix</keyword>
<feature type="transmembrane region" description="Helical" evidence="1">
    <location>
        <begin position="20"/>
        <end position="39"/>
    </location>
</feature>
<dbReference type="RefSeq" id="WP_105920491.1">
    <property type="nucleotide sequence ID" value="NZ_CP162863.1"/>
</dbReference>
<comment type="caution">
    <text evidence="2">The sequence shown here is derived from an EMBL/GenBank/DDBJ whole genome shotgun (WGS) entry which is preliminary data.</text>
</comment>
<keyword evidence="1" id="KW-0812">Transmembrane</keyword>
<evidence type="ECO:0000313" key="3">
    <source>
        <dbReference type="Proteomes" id="UP000276249"/>
    </source>
</evidence>
<name>A0ABD7IR85_LACPE</name>
<keyword evidence="1" id="KW-0472">Membrane</keyword>
<feature type="transmembrane region" description="Helical" evidence="1">
    <location>
        <begin position="164"/>
        <end position="184"/>
    </location>
</feature>
<evidence type="ECO:0000313" key="2">
    <source>
        <dbReference type="EMBL" id="RMW49410.1"/>
    </source>
</evidence>
<evidence type="ECO:0000256" key="1">
    <source>
        <dbReference type="SAM" id="Phobius"/>
    </source>
</evidence>
<accession>A0ABD7IR85</accession>
<dbReference type="EMBL" id="RDCJ01000061">
    <property type="protein sequence ID" value="RMW49410.1"/>
    <property type="molecule type" value="Genomic_DNA"/>
</dbReference>
<organism evidence="2 3">
    <name type="scientific">Lactiplantibacillus pentosus</name>
    <name type="common">Lactobacillus pentosus</name>
    <dbReference type="NCBI Taxonomy" id="1589"/>
    <lineage>
        <taxon>Bacteria</taxon>
        <taxon>Bacillati</taxon>
        <taxon>Bacillota</taxon>
        <taxon>Bacilli</taxon>
        <taxon>Lactobacillales</taxon>
        <taxon>Lactobacillaceae</taxon>
        <taxon>Lactiplantibacillus</taxon>
    </lineage>
</organism>
<dbReference type="Proteomes" id="UP000276249">
    <property type="component" value="Unassembled WGS sequence"/>
</dbReference>
<gene>
    <name evidence="2" type="ORF">D6U18_05960</name>
</gene>